<reference evidence="2" key="1">
    <citation type="submission" date="2016-03" db="EMBL/GenBank/DDBJ databases">
        <title>Sphingomonas melonis TY, whole genome shotgun sequencing.</title>
        <authorList>
            <person name="Wang H."/>
            <person name="Zhu P."/>
        </authorList>
    </citation>
    <scope>NUCLEOTIDE SEQUENCE [LARGE SCALE GENOMIC DNA]</scope>
    <source>
        <strain evidence="2">TY</strain>
    </source>
</reference>
<dbReference type="PANTHER" id="PTHR30535:SF35">
    <property type="entry name" value="PERIPLASMIC BINDING PROTEIN"/>
    <property type="match status" value="1"/>
</dbReference>
<dbReference type="GeneID" id="93796719"/>
<dbReference type="SUPFAM" id="SSF53807">
    <property type="entry name" value="Helical backbone' metal receptor"/>
    <property type="match status" value="1"/>
</dbReference>
<dbReference type="EMBL" id="LQCK02000034">
    <property type="protein sequence ID" value="KZB94483.1"/>
    <property type="molecule type" value="Genomic_DNA"/>
</dbReference>
<dbReference type="AlphaFoldDB" id="A0A175Y185"/>
<dbReference type="Proteomes" id="UP000078460">
    <property type="component" value="Unassembled WGS sequence"/>
</dbReference>
<sequence length="265" mass="27160">MTAGAWLSAALTLTACAPAPRQGGIVSTNPCADAILAQIAPDRLAAVSHYSHDPAATSMPLALARRYPATAGTAEEVIARHPDLVVTDTFAPAATRAAYDRAGLKVLTLDSPATIAASEAQVMQIATAAGVPARGAAMVRAMQSAIPPATGAKPAALLYISGDLANGGGTLLDDLMTRAGLRNAAADYGLAFTGTLPIETIVAHPPALILSDGDGRTAELRRRILARSGAHVAEVRFPRHLMNCGGPTIVPALRRLSAIRAQLLS</sequence>
<dbReference type="Pfam" id="PF01497">
    <property type="entry name" value="Peripla_BP_2"/>
    <property type="match status" value="1"/>
</dbReference>
<dbReference type="Gene3D" id="3.40.50.1980">
    <property type="entry name" value="Nitrogenase molybdenum iron protein domain"/>
    <property type="match status" value="2"/>
</dbReference>
<dbReference type="OrthoDB" id="1632039at2"/>
<name>A0A175Y185_9SPHN</name>
<evidence type="ECO:0000313" key="2">
    <source>
        <dbReference type="EMBL" id="KZB94483.1"/>
    </source>
</evidence>
<evidence type="ECO:0000259" key="1">
    <source>
        <dbReference type="Pfam" id="PF01497"/>
    </source>
</evidence>
<protein>
    <submittedName>
        <fullName evidence="2">ABC transporter substrate-binding protein</fullName>
    </submittedName>
</protein>
<dbReference type="InterPro" id="IPR050902">
    <property type="entry name" value="ABC_Transporter_SBP"/>
</dbReference>
<evidence type="ECO:0000313" key="3">
    <source>
        <dbReference type="Proteomes" id="UP000078460"/>
    </source>
</evidence>
<dbReference type="InterPro" id="IPR002491">
    <property type="entry name" value="ABC_transptr_periplasmic_BD"/>
</dbReference>
<accession>A0A175Y185</accession>
<comment type="caution">
    <text evidence="2">The sequence shown here is derived from an EMBL/GenBank/DDBJ whole genome shotgun (WGS) entry which is preliminary data.</text>
</comment>
<organism evidence="2 3">
    <name type="scientific">Sphingomonas melonis TY</name>
    <dbReference type="NCBI Taxonomy" id="621456"/>
    <lineage>
        <taxon>Bacteria</taxon>
        <taxon>Pseudomonadati</taxon>
        <taxon>Pseudomonadota</taxon>
        <taxon>Alphaproteobacteria</taxon>
        <taxon>Sphingomonadales</taxon>
        <taxon>Sphingomonadaceae</taxon>
        <taxon>Sphingomonas</taxon>
    </lineage>
</organism>
<gene>
    <name evidence="2" type="ORF">AVM11_08470</name>
</gene>
<dbReference type="PANTHER" id="PTHR30535">
    <property type="entry name" value="VITAMIN B12-BINDING PROTEIN"/>
    <property type="match status" value="1"/>
</dbReference>
<dbReference type="RefSeq" id="WP_017977436.1">
    <property type="nucleotide sequence ID" value="NZ_LQCK02000034.1"/>
</dbReference>
<feature type="domain" description="Fe/B12 periplasmic-binding" evidence="1">
    <location>
        <begin position="25"/>
        <end position="214"/>
    </location>
</feature>
<dbReference type="STRING" id="621456.BJP26_04985"/>
<keyword evidence="3" id="KW-1185">Reference proteome</keyword>
<proteinExistence type="predicted"/>